<dbReference type="SUPFAM" id="SSF144232">
    <property type="entry name" value="HIT/MYND zinc finger-like"/>
    <property type="match status" value="1"/>
</dbReference>
<keyword evidence="1" id="KW-0479">Metal-binding</keyword>
<evidence type="ECO:0000256" key="4">
    <source>
        <dbReference type="PROSITE-ProRule" id="PRU00134"/>
    </source>
</evidence>
<dbReference type="GO" id="GO:0008270">
    <property type="term" value="F:zinc ion binding"/>
    <property type="evidence" value="ECO:0007669"/>
    <property type="project" value="UniProtKB-KW"/>
</dbReference>
<dbReference type="Pfam" id="PF01753">
    <property type="entry name" value="zf-MYND"/>
    <property type="match status" value="1"/>
</dbReference>
<evidence type="ECO:0000256" key="3">
    <source>
        <dbReference type="ARBA" id="ARBA00022833"/>
    </source>
</evidence>
<keyword evidence="3" id="KW-0862">Zinc</keyword>
<evidence type="ECO:0000256" key="1">
    <source>
        <dbReference type="ARBA" id="ARBA00022723"/>
    </source>
</evidence>
<feature type="domain" description="MYND-type" evidence="5">
    <location>
        <begin position="119"/>
        <end position="169"/>
    </location>
</feature>
<dbReference type="EMBL" id="KZ293695">
    <property type="protein sequence ID" value="PBK84886.1"/>
    <property type="molecule type" value="Genomic_DNA"/>
</dbReference>
<keyword evidence="2 4" id="KW-0863">Zinc-finger</keyword>
<reference evidence="7" key="1">
    <citation type="journal article" date="2017" name="Nat. Ecol. Evol.">
        <title>Genome expansion and lineage-specific genetic innovations in the forest pathogenic fungi Armillaria.</title>
        <authorList>
            <person name="Sipos G."/>
            <person name="Prasanna A.N."/>
            <person name="Walter M.C."/>
            <person name="O'Connor E."/>
            <person name="Balint B."/>
            <person name="Krizsan K."/>
            <person name="Kiss B."/>
            <person name="Hess J."/>
            <person name="Varga T."/>
            <person name="Slot J."/>
            <person name="Riley R."/>
            <person name="Boka B."/>
            <person name="Rigling D."/>
            <person name="Barry K."/>
            <person name="Lee J."/>
            <person name="Mihaltcheva S."/>
            <person name="LaButti K."/>
            <person name="Lipzen A."/>
            <person name="Waldron R."/>
            <person name="Moloney N.M."/>
            <person name="Sperisen C."/>
            <person name="Kredics L."/>
            <person name="Vagvoelgyi C."/>
            <person name="Patrignani A."/>
            <person name="Fitzpatrick D."/>
            <person name="Nagy I."/>
            <person name="Doyle S."/>
            <person name="Anderson J.B."/>
            <person name="Grigoriev I.V."/>
            <person name="Gueldener U."/>
            <person name="Muensterkoetter M."/>
            <person name="Nagy L.G."/>
        </authorList>
    </citation>
    <scope>NUCLEOTIDE SEQUENCE [LARGE SCALE GENOMIC DNA]</scope>
    <source>
        <strain evidence="7">Ar21-2</strain>
    </source>
</reference>
<protein>
    <recommendedName>
        <fullName evidence="5">MYND-type domain-containing protein</fullName>
    </recommendedName>
</protein>
<dbReference type="PROSITE" id="PS50865">
    <property type="entry name" value="ZF_MYND_2"/>
    <property type="match status" value="1"/>
</dbReference>
<sequence length="290" mass="33553">MVEVILTGIWRFGLEGSRCIVDILDSNIVALLSDCASLLGSRCKKESVRVLELIAKLLLYRPVIPRVAKCLRGLDIESLTPGRIRDALLSLKEVTLLRESFLENYVQSREYCRCSLFKCKINHEFIDEDPANKNRPRFVLRHCAKCHSVSYCSAECQKIDWKNGHKLICKMTSRRVLDGFPPDLTERDRHFILYIAEQDVRDNEEMIKKLIAEREGPGVSFVEINYDAVPRTIVIKTSEEFRGRELPEEYMEHVEDAKCGKIVIGFRVPHTTHEVFDAVVTYPFDWRTIF</sequence>
<dbReference type="STRING" id="47427.A0A2H3DBL7"/>
<dbReference type="InParanoid" id="A0A2H3DBL7"/>
<organism evidence="6 7">
    <name type="scientific">Armillaria gallica</name>
    <name type="common">Bulbous honey fungus</name>
    <name type="synonym">Armillaria bulbosa</name>
    <dbReference type="NCBI Taxonomy" id="47427"/>
    <lineage>
        <taxon>Eukaryota</taxon>
        <taxon>Fungi</taxon>
        <taxon>Dikarya</taxon>
        <taxon>Basidiomycota</taxon>
        <taxon>Agaricomycotina</taxon>
        <taxon>Agaricomycetes</taxon>
        <taxon>Agaricomycetidae</taxon>
        <taxon>Agaricales</taxon>
        <taxon>Marasmiineae</taxon>
        <taxon>Physalacriaceae</taxon>
        <taxon>Armillaria</taxon>
    </lineage>
</organism>
<keyword evidence="7" id="KW-1185">Reference proteome</keyword>
<dbReference type="OrthoDB" id="2895411at2759"/>
<accession>A0A2H3DBL7</accession>
<name>A0A2H3DBL7_ARMGA</name>
<proteinExistence type="predicted"/>
<dbReference type="Gene3D" id="6.10.140.2220">
    <property type="match status" value="1"/>
</dbReference>
<dbReference type="InterPro" id="IPR002893">
    <property type="entry name" value="Znf_MYND"/>
</dbReference>
<evidence type="ECO:0000313" key="7">
    <source>
        <dbReference type="Proteomes" id="UP000217790"/>
    </source>
</evidence>
<dbReference type="Proteomes" id="UP000217790">
    <property type="component" value="Unassembled WGS sequence"/>
</dbReference>
<dbReference type="AlphaFoldDB" id="A0A2H3DBL7"/>
<evidence type="ECO:0000313" key="6">
    <source>
        <dbReference type="EMBL" id="PBK84886.1"/>
    </source>
</evidence>
<evidence type="ECO:0000256" key="2">
    <source>
        <dbReference type="ARBA" id="ARBA00022771"/>
    </source>
</evidence>
<gene>
    <name evidence="6" type="ORF">ARMGADRAFT_597942</name>
</gene>
<evidence type="ECO:0000259" key="5">
    <source>
        <dbReference type="PROSITE" id="PS50865"/>
    </source>
</evidence>